<dbReference type="AlphaFoldDB" id="A0A024G074"/>
<protein>
    <recommendedName>
        <fullName evidence="3">Pentatricopeptide repeat-containing protein-mitochondrial domain-containing protein</fullName>
    </recommendedName>
</protein>
<evidence type="ECO:0000313" key="5">
    <source>
        <dbReference type="Proteomes" id="UP000053237"/>
    </source>
</evidence>
<proteinExistence type="predicted"/>
<feature type="compositionally biased region" description="Polar residues" evidence="2">
    <location>
        <begin position="544"/>
        <end position="555"/>
    </location>
</feature>
<sequence>MMRIWRPIEGCEMLSMRTLSTFNFLLVQRIEGAQYLLQDGLFRYRSYYTLRRRTAAIPFVINPILAPSSCNWARSYGFKAIGADHRSEEQFLNRIKTHLNDPNLETIALEWIEEVQREENRKLLTENVATALIEILSSLKFIQEAVKFLKYARDRSIRPRIHAYSSIIAASYEEEDFTLALRVFEVCRNDGYVPGQVTYSRALSAAHKVSNHELVLEIFDDVVQNGVEINIVIVNNVLSSCARVGDADFAMELHRYVSEFKIPLTSSTCHSLSIIGGKTGRWELALEAYKTLVDSGFQITTTICKSVISACSKGRKWHKVIEMFESMEPQEQDLIVDAYFSAVLQSYASVSKEPETYLRVLELYRARRARGQKMTTFTHNVILKAHMNLDQFDDFFDHLEVMKLDGVSRDEYTRKLIIIAHIKMGNPQLAVKQLRLYGYQLGFSADCYRELIRYYGDVHDYQTACRWSNKMMQDNPLLQQSDWEIALSNSLQLYDQEPKIYWNFRRWMLSRSKYILANIPKELMLPIPQSPNDIGYRAYHGSSEDPNPNAKSAAV</sequence>
<comment type="caution">
    <text evidence="4">The sequence shown here is derived from an EMBL/GenBank/DDBJ whole genome shotgun (WGS) entry which is preliminary data.</text>
</comment>
<evidence type="ECO:0000313" key="4">
    <source>
        <dbReference type="EMBL" id="CCI40052.1"/>
    </source>
</evidence>
<evidence type="ECO:0000256" key="1">
    <source>
        <dbReference type="ARBA" id="ARBA00022737"/>
    </source>
</evidence>
<feature type="region of interest" description="Disordered" evidence="2">
    <location>
        <begin position="536"/>
        <end position="555"/>
    </location>
</feature>
<dbReference type="Proteomes" id="UP000053237">
    <property type="component" value="Unassembled WGS sequence"/>
</dbReference>
<accession>A0A024G074</accession>
<dbReference type="PANTHER" id="PTHR47447">
    <property type="entry name" value="OS03G0856100 PROTEIN"/>
    <property type="match status" value="1"/>
</dbReference>
<evidence type="ECO:0000256" key="2">
    <source>
        <dbReference type="SAM" id="MobiDB-lite"/>
    </source>
</evidence>
<name>A0A024G074_9STRA</name>
<dbReference type="EMBL" id="CAIX01000005">
    <property type="protein sequence ID" value="CCI40052.1"/>
    <property type="molecule type" value="Genomic_DNA"/>
</dbReference>
<dbReference type="Pfam" id="PF23276">
    <property type="entry name" value="TPR_24"/>
    <property type="match status" value="1"/>
</dbReference>
<dbReference type="NCBIfam" id="TIGR00756">
    <property type="entry name" value="PPR"/>
    <property type="match status" value="1"/>
</dbReference>
<gene>
    <name evidence="4" type="ORF">BN9_008360</name>
</gene>
<dbReference type="InterPro" id="IPR057027">
    <property type="entry name" value="TPR_mt"/>
</dbReference>
<feature type="domain" description="Pentatricopeptide repeat-containing protein-mitochondrial" evidence="3">
    <location>
        <begin position="148"/>
        <end position="255"/>
    </location>
</feature>
<reference evidence="4 5" key="1">
    <citation type="submission" date="2012-05" db="EMBL/GenBank/DDBJ databases">
        <title>Recombination and specialization in a pathogen metapopulation.</title>
        <authorList>
            <person name="Gardiner A."/>
            <person name="Kemen E."/>
            <person name="Schultz-Larsen T."/>
            <person name="MacLean D."/>
            <person name="Van Oosterhout C."/>
            <person name="Jones J.D.G."/>
        </authorList>
    </citation>
    <scope>NUCLEOTIDE SEQUENCE [LARGE SCALE GENOMIC DNA]</scope>
    <source>
        <strain evidence="4 5">Ac Nc2</strain>
    </source>
</reference>
<dbReference type="OrthoDB" id="5588846at2759"/>
<dbReference type="Pfam" id="PF01535">
    <property type="entry name" value="PPR"/>
    <property type="match status" value="1"/>
</dbReference>
<dbReference type="InterPro" id="IPR011990">
    <property type="entry name" value="TPR-like_helical_dom_sf"/>
</dbReference>
<keyword evidence="5" id="KW-1185">Reference proteome</keyword>
<dbReference type="STRING" id="65357.A0A024G074"/>
<evidence type="ECO:0000259" key="3">
    <source>
        <dbReference type="Pfam" id="PF23276"/>
    </source>
</evidence>
<dbReference type="InParanoid" id="A0A024G074"/>
<organism evidence="4 5">
    <name type="scientific">Albugo candida</name>
    <dbReference type="NCBI Taxonomy" id="65357"/>
    <lineage>
        <taxon>Eukaryota</taxon>
        <taxon>Sar</taxon>
        <taxon>Stramenopiles</taxon>
        <taxon>Oomycota</taxon>
        <taxon>Peronosporomycetes</taxon>
        <taxon>Albuginales</taxon>
        <taxon>Albuginaceae</taxon>
        <taxon>Albugo</taxon>
    </lineage>
</organism>
<keyword evidence="1" id="KW-0677">Repeat</keyword>
<dbReference type="PANTHER" id="PTHR47447:SF17">
    <property type="entry name" value="OS12G0638900 PROTEIN"/>
    <property type="match status" value="1"/>
</dbReference>
<dbReference type="InterPro" id="IPR002885">
    <property type="entry name" value="PPR_rpt"/>
</dbReference>
<dbReference type="Gene3D" id="1.25.40.10">
    <property type="entry name" value="Tetratricopeptide repeat domain"/>
    <property type="match status" value="3"/>
</dbReference>